<comment type="similarity">
    <text evidence="2">Belongs to the VirD4/TraG family.</text>
</comment>
<gene>
    <name evidence="7" type="primary">traG</name>
    <name evidence="7" type="ORF">IMCC3317_34320</name>
</gene>
<keyword evidence="3" id="KW-1003">Cell membrane</keyword>
<comment type="subcellular location">
    <subcellularLocation>
        <location evidence="1">Cell membrane</location>
        <topology evidence="1">Multi-pass membrane protein</topology>
    </subcellularLocation>
</comment>
<dbReference type="Pfam" id="PF02534">
    <property type="entry name" value="T4SS-DNA_transf"/>
    <property type="match status" value="1"/>
</dbReference>
<name>A0A7L4ZMV0_9FLAO</name>
<evidence type="ECO:0000313" key="7">
    <source>
        <dbReference type="EMBL" id="QHI38048.1"/>
    </source>
</evidence>
<evidence type="ECO:0000256" key="4">
    <source>
        <dbReference type="ARBA" id="ARBA00022692"/>
    </source>
</evidence>
<reference evidence="7 8" key="1">
    <citation type="journal article" date="2013" name="Int. J. Syst. Evol. Microbiol.">
        <title>Kordia antarctica sp. nov., isolated from Antarctic seawater.</title>
        <authorList>
            <person name="Baek K."/>
            <person name="Choi A."/>
            <person name="Kang I."/>
            <person name="Lee K."/>
            <person name="Cho J.C."/>
        </authorList>
    </citation>
    <scope>NUCLEOTIDE SEQUENCE [LARGE SCALE GENOMIC DNA]</scope>
    <source>
        <strain evidence="7 8">IMCC3317</strain>
    </source>
</reference>
<keyword evidence="5" id="KW-1133">Transmembrane helix</keyword>
<dbReference type="Gene3D" id="3.40.50.300">
    <property type="entry name" value="P-loop containing nucleotide triphosphate hydrolases"/>
    <property type="match status" value="1"/>
</dbReference>
<dbReference type="AlphaFoldDB" id="A0A7L4ZMV0"/>
<dbReference type="Proteomes" id="UP000464657">
    <property type="component" value="Chromosome"/>
</dbReference>
<dbReference type="PANTHER" id="PTHR37937:SF1">
    <property type="entry name" value="CONJUGATIVE TRANSFER: DNA TRANSPORT"/>
    <property type="match status" value="1"/>
</dbReference>
<dbReference type="KEGG" id="kan:IMCC3317_34320"/>
<proteinExistence type="inferred from homology"/>
<dbReference type="GO" id="GO:0005886">
    <property type="term" value="C:plasma membrane"/>
    <property type="evidence" value="ECO:0007669"/>
    <property type="project" value="UniProtKB-SubCell"/>
</dbReference>
<evidence type="ECO:0000256" key="3">
    <source>
        <dbReference type="ARBA" id="ARBA00022475"/>
    </source>
</evidence>
<evidence type="ECO:0000256" key="1">
    <source>
        <dbReference type="ARBA" id="ARBA00004651"/>
    </source>
</evidence>
<organism evidence="7 8">
    <name type="scientific">Kordia antarctica</name>
    <dbReference type="NCBI Taxonomy" id="1218801"/>
    <lineage>
        <taxon>Bacteria</taxon>
        <taxon>Pseudomonadati</taxon>
        <taxon>Bacteroidota</taxon>
        <taxon>Flavobacteriia</taxon>
        <taxon>Flavobacteriales</taxon>
        <taxon>Flavobacteriaceae</taxon>
        <taxon>Kordia</taxon>
    </lineage>
</organism>
<dbReference type="InterPro" id="IPR003688">
    <property type="entry name" value="TraG/VirD4"/>
</dbReference>
<accession>A0A7L4ZMV0</accession>
<sequence length="487" mass="54854">MIQLLIYAISDIITGGFSFLFDGIDSITKKDNSLSSEFGNESSLLSSRHGGLSVTGTKFLSVEKSKEHLLYFGPTGLGKSTVCLVPSALNIALSKNGIDASMIINDPSKENLKLMNFFISKGYKVYRFDPNDIEHSIYYNPLHRIQNASDIAKVATLLVTKSSKETKDYWQLKSIEVISLLIGFLLEHTSKVYQNIANVYYLLENLAGNEDAVSGLFAEKSTEKQWRQFKALISNSDNTKASIISSAIGNLSFIGNDPNLCNLTSVDTFDFSNMAKEKIVLFLNCGTAEMEYYSPLLGLFFEQLFTELFRSIPKASDNHLYLLIDELSSIPIPSLSKVISNARKYFSILGILQSENQLYQSYGEYNAKTILNNACRVYMTGLNDECERISKALGEYEYYADKEKKMLRTRPLMSSSEIRTMPKDRVIVIPNGGLLPLYCKVKPFYKVGKYMRYLNTKLLEEDTPSLTANYLAQYLPLDAYQQNKNES</sequence>
<protein>
    <submittedName>
        <fullName evidence="7">Conjugal transfer protein TraG</fullName>
    </submittedName>
</protein>
<dbReference type="CDD" id="cd01127">
    <property type="entry name" value="TrwB_TraG_TraD_VirD4"/>
    <property type="match status" value="1"/>
</dbReference>
<dbReference type="InterPro" id="IPR027417">
    <property type="entry name" value="P-loop_NTPase"/>
</dbReference>
<evidence type="ECO:0000256" key="5">
    <source>
        <dbReference type="ARBA" id="ARBA00022989"/>
    </source>
</evidence>
<evidence type="ECO:0000256" key="6">
    <source>
        <dbReference type="ARBA" id="ARBA00023136"/>
    </source>
</evidence>
<evidence type="ECO:0000256" key="2">
    <source>
        <dbReference type="ARBA" id="ARBA00008806"/>
    </source>
</evidence>
<keyword evidence="8" id="KW-1185">Reference proteome</keyword>
<evidence type="ECO:0000313" key="8">
    <source>
        <dbReference type="Proteomes" id="UP000464657"/>
    </source>
</evidence>
<keyword evidence="6" id="KW-0472">Membrane</keyword>
<dbReference type="PANTHER" id="PTHR37937">
    <property type="entry name" value="CONJUGATIVE TRANSFER: DNA TRANSPORT"/>
    <property type="match status" value="1"/>
</dbReference>
<dbReference type="SUPFAM" id="SSF52540">
    <property type="entry name" value="P-loop containing nucleoside triphosphate hydrolases"/>
    <property type="match status" value="1"/>
</dbReference>
<dbReference type="EMBL" id="CP019288">
    <property type="protein sequence ID" value="QHI38048.1"/>
    <property type="molecule type" value="Genomic_DNA"/>
</dbReference>
<dbReference type="InterPro" id="IPR051539">
    <property type="entry name" value="T4SS-coupling_protein"/>
</dbReference>
<keyword evidence="4" id="KW-0812">Transmembrane</keyword>
<dbReference type="OrthoDB" id="1394976at2"/>
<dbReference type="RefSeq" id="WP_160130615.1">
    <property type="nucleotide sequence ID" value="NZ_CP019288.1"/>
</dbReference>